<keyword evidence="3" id="KW-1185">Reference proteome</keyword>
<evidence type="ECO:0000313" key="3">
    <source>
        <dbReference type="Proteomes" id="UP001454036"/>
    </source>
</evidence>
<evidence type="ECO:0000313" key="2">
    <source>
        <dbReference type="EMBL" id="GAA0171191.1"/>
    </source>
</evidence>
<feature type="compositionally biased region" description="Basic residues" evidence="1">
    <location>
        <begin position="168"/>
        <end position="177"/>
    </location>
</feature>
<proteinExistence type="predicted"/>
<evidence type="ECO:0000256" key="1">
    <source>
        <dbReference type="SAM" id="MobiDB-lite"/>
    </source>
</evidence>
<feature type="region of interest" description="Disordered" evidence="1">
    <location>
        <begin position="148"/>
        <end position="177"/>
    </location>
</feature>
<organism evidence="2 3">
    <name type="scientific">Lithospermum erythrorhizon</name>
    <name type="common">Purple gromwell</name>
    <name type="synonym">Lithospermum officinale var. erythrorhizon</name>
    <dbReference type="NCBI Taxonomy" id="34254"/>
    <lineage>
        <taxon>Eukaryota</taxon>
        <taxon>Viridiplantae</taxon>
        <taxon>Streptophyta</taxon>
        <taxon>Embryophyta</taxon>
        <taxon>Tracheophyta</taxon>
        <taxon>Spermatophyta</taxon>
        <taxon>Magnoliopsida</taxon>
        <taxon>eudicotyledons</taxon>
        <taxon>Gunneridae</taxon>
        <taxon>Pentapetalae</taxon>
        <taxon>asterids</taxon>
        <taxon>lamiids</taxon>
        <taxon>Boraginales</taxon>
        <taxon>Boraginaceae</taxon>
        <taxon>Boraginoideae</taxon>
        <taxon>Lithospermeae</taxon>
        <taxon>Lithospermum</taxon>
    </lineage>
</organism>
<feature type="compositionally biased region" description="Acidic residues" evidence="1">
    <location>
        <begin position="25"/>
        <end position="34"/>
    </location>
</feature>
<reference evidence="2 3" key="1">
    <citation type="submission" date="2024-01" db="EMBL/GenBank/DDBJ databases">
        <title>The complete chloroplast genome sequence of Lithospermum erythrorhizon: insights into the phylogenetic relationship among Boraginaceae species and the maternal lineages of purple gromwells.</title>
        <authorList>
            <person name="Okada T."/>
            <person name="Watanabe K."/>
        </authorList>
    </citation>
    <scope>NUCLEOTIDE SEQUENCE [LARGE SCALE GENOMIC DNA]</scope>
</reference>
<dbReference type="Proteomes" id="UP001454036">
    <property type="component" value="Unassembled WGS sequence"/>
</dbReference>
<dbReference type="EMBL" id="BAABME010007569">
    <property type="protein sequence ID" value="GAA0171191.1"/>
    <property type="molecule type" value="Genomic_DNA"/>
</dbReference>
<comment type="caution">
    <text evidence="2">The sequence shown here is derived from an EMBL/GenBank/DDBJ whole genome shotgun (WGS) entry which is preliminary data.</text>
</comment>
<gene>
    <name evidence="2" type="ORF">LIER_25284</name>
</gene>
<protein>
    <submittedName>
        <fullName evidence="2">Uncharacterized protein</fullName>
    </submittedName>
</protein>
<sequence length="177" mass="18804">MSGPTTAPIVADYVGKTTEPPNIFEESENDDVADNPERGDVSMPSADDTVADTAERPSIKDLVETVTSSVKGTALDNTQGIESVGIPSIIGSDDLSAGNVGDDVTPSVDATNLLDERAEPIVSASVADTLIDEVVEMYILEDVGQENKNKLKKRKHKSGVDAGETYVPKRKLSKEDK</sequence>
<name>A0AAV3R6A7_LITER</name>
<dbReference type="AlphaFoldDB" id="A0AAV3R6A7"/>
<feature type="region of interest" description="Disordered" evidence="1">
    <location>
        <begin position="1"/>
        <end position="56"/>
    </location>
</feature>
<accession>A0AAV3R6A7</accession>